<feature type="coiled-coil region" evidence="1">
    <location>
        <begin position="52"/>
        <end position="132"/>
    </location>
</feature>
<keyword evidence="4" id="KW-1185">Reference proteome</keyword>
<proteinExistence type="predicted"/>
<organism evidence="3 4">
    <name type="scientific">Melghirimyces thermohalophilus</name>
    <dbReference type="NCBI Taxonomy" id="1236220"/>
    <lineage>
        <taxon>Bacteria</taxon>
        <taxon>Bacillati</taxon>
        <taxon>Bacillota</taxon>
        <taxon>Bacilli</taxon>
        <taxon>Bacillales</taxon>
        <taxon>Thermoactinomycetaceae</taxon>
        <taxon>Melghirimyces</taxon>
    </lineage>
</organism>
<reference evidence="3 4" key="1">
    <citation type="submission" date="2016-10" db="EMBL/GenBank/DDBJ databases">
        <authorList>
            <person name="de Groot N.N."/>
        </authorList>
    </citation>
    <scope>NUCLEOTIDE SEQUENCE [LARGE SCALE GENOMIC DNA]</scope>
    <source>
        <strain evidence="3 4">DSM 45514</strain>
    </source>
</reference>
<protein>
    <submittedName>
        <fullName evidence="3">Uncharacterized protein</fullName>
    </submittedName>
</protein>
<dbReference type="RefSeq" id="WP_091571877.1">
    <property type="nucleotide sequence ID" value="NZ_FMZA01000018.1"/>
</dbReference>
<keyword evidence="2" id="KW-1133">Transmembrane helix</keyword>
<evidence type="ECO:0000256" key="2">
    <source>
        <dbReference type="SAM" id="Phobius"/>
    </source>
</evidence>
<evidence type="ECO:0000256" key="1">
    <source>
        <dbReference type="SAM" id="Coils"/>
    </source>
</evidence>
<dbReference type="Proteomes" id="UP000199387">
    <property type="component" value="Unassembled WGS sequence"/>
</dbReference>
<keyword evidence="1" id="KW-0175">Coiled coil</keyword>
<keyword evidence="2" id="KW-0812">Transmembrane</keyword>
<gene>
    <name evidence="3" type="ORF">SAMN04488112_11844</name>
</gene>
<accession>A0A1G6PUC0</accession>
<dbReference type="EMBL" id="FMZA01000018">
    <property type="protein sequence ID" value="SDC83679.1"/>
    <property type="molecule type" value="Genomic_DNA"/>
</dbReference>
<dbReference type="STRING" id="1236220.SAMN04488112_11844"/>
<dbReference type="AlphaFoldDB" id="A0A1G6PUC0"/>
<feature type="transmembrane region" description="Helical" evidence="2">
    <location>
        <begin position="21"/>
        <end position="42"/>
    </location>
</feature>
<name>A0A1G6PUC0_9BACL</name>
<evidence type="ECO:0000313" key="3">
    <source>
        <dbReference type="EMBL" id="SDC83679.1"/>
    </source>
</evidence>
<evidence type="ECO:0000313" key="4">
    <source>
        <dbReference type="Proteomes" id="UP000199387"/>
    </source>
</evidence>
<sequence length="168" mass="19970">MREWGYVFSNEWMKMIHRPRFWVILIIAVVLGAAISITLYMWEKEFAVRNTIGGMEKRISNAEQYLHKLKKESENGSPSSMTKERIEIQEKSVRNLKKKLERMRRLKSDDWNEVVKEDLAKLTAKMEKQSTDRSEAMDPFQKKQWQTNIASKRELQYHLRQDIPPPTG</sequence>
<keyword evidence="2" id="KW-0472">Membrane</keyword>